<dbReference type="AlphaFoldDB" id="A0AA49JIN9"/>
<name>A0AA49JIN9_9BACT</name>
<dbReference type="EMBL" id="CP120682">
    <property type="protein sequence ID" value="WKN36057.1"/>
    <property type="molecule type" value="Genomic_DNA"/>
</dbReference>
<dbReference type="Pfam" id="PF01663">
    <property type="entry name" value="Phosphodiest"/>
    <property type="match status" value="1"/>
</dbReference>
<gene>
    <name evidence="1" type="ORF">K4G66_27195</name>
</gene>
<evidence type="ECO:0000313" key="1">
    <source>
        <dbReference type="EMBL" id="WKN36057.1"/>
    </source>
</evidence>
<reference evidence="1" key="2">
    <citation type="journal article" date="2024" name="Antonie Van Leeuwenhoek">
        <title>Roseihalotalea indica gen. nov., sp. nov., a halophilic Bacteroidetes from mesopelagic Southwest Indian Ocean with higher carbohydrate metabolic potential.</title>
        <authorList>
            <person name="Chen B."/>
            <person name="Zhang M."/>
            <person name="Lin D."/>
            <person name="Ye J."/>
            <person name="Tang K."/>
        </authorList>
    </citation>
    <scope>NUCLEOTIDE SEQUENCE</scope>
    <source>
        <strain evidence="1">TK19036</strain>
    </source>
</reference>
<organism evidence="1">
    <name type="scientific">Roseihalotalea indica</name>
    <dbReference type="NCBI Taxonomy" id="2867963"/>
    <lineage>
        <taxon>Bacteria</taxon>
        <taxon>Pseudomonadati</taxon>
        <taxon>Bacteroidota</taxon>
        <taxon>Cytophagia</taxon>
        <taxon>Cytophagales</taxon>
        <taxon>Catalimonadaceae</taxon>
        <taxon>Roseihalotalea</taxon>
    </lineage>
</organism>
<dbReference type="Gene3D" id="3.40.720.10">
    <property type="entry name" value="Alkaline Phosphatase, subunit A"/>
    <property type="match status" value="2"/>
</dbReference>
<dbReference type="InterPro" id="IPR017850">
    <property type="entry name" value="Alkaline_phosphatase_core_sf"/>
</dbReference>
<accession>A0AA49JIN9</accession>
<sequence>MSTSLFPKTWQNYLLASFHSGIRSILQFLLFSLTILFLITNTSFAQSPANIQHVLVIGVDGLSPEGIRNAPTPTLDSLMTQGAYSMQARAVMPSSSSPNWASMIMGATPEEHTVTSNDWEPWHIADTSLCGGEPGQRWPTIFRVAREQHAEADLACFHDWSGFGRLLEPGMVTMLADTRGEDRTAQAAADYWLDHQPLLMFVHLDHVDHAGHTHEWGSSEYYSAVEKADHLIRDILQSVRQSGTAENTLVLITADHGGTGTRHGGDTPEERTIPWIAAGAGVQTGHQIAQAIETYDTAATIAYALGLTAPDCWIGQPVTEAFIDASAKGKVRESN</sequence>
<dbReference type="PANTHER" id="PTHR10151">
    <property type="entry name" value="ECTONUCLEOTIDE PYROPHOSPHATASE/PHOSPHODIESTERASE"/>
    <property type="match status" value="1"/>
</dbReference>
<dbReference type="InterPro" id="IPR002591">
    <property type="entry name" value="Phosphodiest/P_Trfase"/>
</dbReference>
<dbReference type="CDD" id="cd00016">
    <property type="entry name" value="ALP_like"/>
    <property type="match status" value="1"/>
</dbReference>
<proteinExistence type="predicted"/>
<protein>
    <submittedName>
        <fullName evidence="1">Alkaline phosphatase</fullName>
    </submittedName>
</protein>
<dbReference type="GO" id="GO:0016787">
    <property type="term" value="F:hydrolase activity"/>
    <property type="evidence" value="ECO:0007669"/>
    <property type="project" value="UniProtKB-ARBA"/>
</dbReference>
<dbReference type="PANTHER" id="PTHR10151:SF120">
    <property type="entry name" value="BIS(5'-ADENOSYL)-TRIPHOSPHATASE"/>
    <property type="match status" value="1"/>
</dbReference>
<reference evidence="1" key="1">
    <citation type="journal article" date="2023" name="Comput. Struct. Biotechnol. J.">
        <title>Discovery of a novel marine Bacteroidetes with a rich repertoire of carbohydrate-active enzymes.</title>
        <authorList>
            <person name="Chen B."/>
            <person name="Liu G."/>
            <person name="Chen Q."/>
            <person name="Wang H."/>
            <person name="Liu L."/>
            <person name="Tang K."/>
        </authorList>
    </citation>
    <scope>NUCLEOTIDE SEQUENCE</scope>
    <source>
        <strain evidence="1">TK19036</strain>
    </source>
</reference>
<dbReference type="SUPFAM" id="SSF53649">
    <property type="entry name" value="Alkaline phosphatase-like"/>
    <property type="match status" value="1"/>
</dbReference>